<dbReference type="InterPro" id="IPR029005">
    <property type="entry name" value="LIM-bd/SEUSS"/>
</dbReference>
<dbReference type="PANTHER" id="PTHR10378">
    <property type="entry name" value="LIM DOMAIN-BINDING PROTEIN"/>
    <property type="match status" value="1"/>
</dbReference>
<sequence>WLQLINQFFAPDAIIHFQLTCEENENVKTRSFELNPHTLAHYFYFNRKSGIIKQCYSMENPTEHMLGPLGRLLECDTTTVLDVHKNGTKVHHEAGLSIYFNTQNLIDLWEFRTHTHIELLPRVFVDTLRNSSHHNTMGSKKLGSGKGGDNHPKLNSSMTLIPESPVTGYGVPEQTIRTLEISETLNHMKDIMAY</sequence>
<dbReference type="AlphaFoldDB" id="A0A4P9ZNZ4"/>
<name>A0A4P9ZNZ4_9FUNG</name>
<feature type="non-terminal residue" evidence="2">
    <location>
        <position position="194"/>
    </location>
</feature>
<protein>
    <submittedName>
        <fullName evidence="2">LIM-domain binding protein</fullName>
    </submittedName>
</protein>
<evidence type="ECO:0000256" key="1">
    <source>
        <dbReference type="SAM" id="MobiDB-lite"/>
    </source>
</evidence>
<reference evidence="3" key="1">
    <citation type="journal article" date="2018" name="Nat. Microbiol.">
        <title>Leveraging single-cell genomics to expand the fungal tree of life.</title>
        <authorList>
            <person name="Ahrendt S.R."/>
            <person name="Quandt C.A."/>
            <person name="Ciobanu D."/>
            <person name="Clum A."/>
            <person name="Salamov A."/>
            <person name="Andreopoulos B."/>
            <person name="Cheng J.F."/>
            <person name="Woyke T."/>
            <person name="Pelin A."/>
            <person name="Henrissat B."/>
            <person name="Reynolds N.K."/>
            <person name="Benny G.L."/>
            <person name="Smith M.E."/>
            <person name="James T.Y."/>
            <person name="Grigoriev I.V."/>
        </authorList>
    </citation>
    <scope>NUCLEOTIDE SEQUENCE [LARGE SCALE GENOMIC DNA]</scope>
    <source>
        <strain evidence="3">RSA 468</strain>
    </source>
</reference>
<proteinExistence type="predicted"/>
<organism evidence="2 3">
    <name type="scientific">Dimargaris cristalligena</name>
    <dbReference type="NCBI Taxonomy" id="215637"/>
    <lineage>
        <taxon>Eukaryota</taxon>
        <taxon>Fungi</taxon>
        <taxon>Fungi incertae sedis</taxon>
        <taxon>Zoopagomycota</taxon>
        <taxon>Kickxellomycotina</taxon>
        <taxon>Dimargaritomycetes</taxon>
        <taxon>Dimargaritales</taxon>
        <taxon>Dimargaritaceae</taxon>
        <taxon>Dimargaris</taxon>
    </lineage>
</organism>
<accession>A0A4P9ZNZ4</accession>
<keyword evidence="3" id="KW-1185">Reference proteome</keyword>
<gene>
    <name evidence="2" type="ORF">BJ085DRAFT_8821</name>
</gene>
<dbReference type="EMBL" id="ML003239">
    <property type="protein sequence ID" value="RKP34351.1"/>
    <property type="molecule type" value="Genomic_DNA"/>
</dbReference>
<evidence type="ECO:0000313" key="2">
    <source>
        <dbReference type="EMBL" id="RKP34351.1"/>
    </source>
</evidence>
<feature type="region of interest" description="Disordered" evidence="1">
    <location>
        <begin position="134"/>
        <end position="166"/>
    </location>
</feature>
<feature type="non-terminal residue" evidence="2">
    <location>
        <position position="1"/>
    </location>
</feature>
<dbReference type="Pfam" id="PF01803">
    <property type="entry name" value="LIM_bind"/>
    <property type="match status" value="1"/>
</dbReference>
<evidence type="ECO:0000313" key="3">
    <source>
        <dbReference type="Proteomes" id="UP000268162"/>
    </source>
</evidence>
<dbReference type="Proteomes" id="UP000268162">
    <property type="component" value="Unassembled WGS sequence"/>
</dbReference>
<dbReference type="STRING" id="215637.A0A4P9ZNZ4"/>